<dbReference type="Pfam" id="PF13280">
    <property type="entry name" value="WYL"/>
    <property type="match status" value="1"/>
</dbReference>
<dbReference type="InterPro" id="IPR026881">
    <property type="entry name" value="WYL_dom"/>
</dbReference>
<evidence type="ECO:0000313" key="4">
    <source>
        <dbReference type="EMBL" id="SBT68812.1"/>
    </source>
</evidence>
<dbReference type="Gene3D" id="1.10.10.10">
    <property type="entry name" value="Winged helix-like DNA-binding domain superfamily/Winged helix DNA-binding domain"/>
    <property type="match status" value="1"/>
</dbReference>
<dbReference type="SMART" id="SM00420">
    <property type="entry name" value="HTH_DEOR"/>
    <property type="match status" value="1"/>
</dbReference>
<protein>
    <submittedName>
        <fullName evidence="4">Predicted DNA-binding transcriptional regulator YafY, contains an HTH and WYL domains</fullName>
    </submittedName>
</protein>
<dbReference type="GO" id="GO:0003677">
    <property type="term" value="F:DNA binding"/>
    <property type="evidence" value="ECO:0007669"/>
    <property type="project" value="UniProtKB-KW"/>
</dbReference>
<feature type="domain" description="HTH deoR-type" evidence="3">
    <location>
        <begin position="5"/>
        <end position="62"/>
    </location>
</feature>
<dbReference type="InterPro" id="IPR051534">
    <property type="entry name" value="CBASS_pafABC_assoc_protein"/>
</dbReference>
<evidence type="ECO:0000256" key="2">
    <source>
        <dbReference type="ARBA" id="ARBA00023163"/>
    </source>
</evidence>
<dbReference type="PROSITE" id="PS51000">
    <property type="entry name" value="HTH_DEOR_2"/>
    <property type="match status" value="1"/>
</dbReference>
<dbReference type="Pfam" id="PF08279">
    <property type="entry name" value="HTH_11"/>
    <property type="match status" value="1"/>
</dbReference>
<dbReference type="GO" id="GO:0003700">
    <property type="term" value="F:DNA-binding transcription factor activity"/>
    <property type="evidence" value="ECO:0007669"/>
    <property type="project" value="InterPro"/>
</dbReference>
<evidence type="ECO:0000259" key="3">
    <source>
        <dbReference type="PROSITE" id="PS51000"/>
    </source>
</evidence>
<dbReference type="InterPro" id="IPR001034">
    <property type="entry name" value="DeoR_HTH"/>
</dbReference>
<sequence length="245" mass="27026">MADDPTERTLLLLALLHSRSGWTVEELAGRLGVSGRTVRRDADRLRRLGYGVVARPGPGSSYRLVPGVALPPLLFDPDEISCVVAGLRLIEGAMPGDDAPARALAKLDRVLPRALRRRAAATMLAVTVPEIDDPGINARAVGVVADAVAQGRSVRFTYRDDHDRPTTRLLIPHRHVHRRGRWYLIGYDVDRDDWRVFRLDRVHDLEVVATGDEAPDFPDASAGRWLATDFGRRSTHAPRGAGERS</sequence>
<gene>
    <name evidence="4" type="ORF">GA0070622_5924</name>
</gene>
<organism evidence="4 5">
    <name type="scientific">Micromonospora sediminicola</name>
    <dbReference type="NCBI Taxonomy" id="946078"/>
    <lineage>
        <taxon>Bacteria</taxon>
        <taxon>Bacillati</taxon>
        <taxon>Actinomycetota</taxon>
        <taxon>Actinomycetes</taxon>
        <taxon>Micromonosporales</taxon>
        <taxon>Micromonosporaceae</taxon>
        <taxon>Micromonospora</taxon>
    </lineage>
</organism>
<dbReference type="OrthoDB" id="3616433at2"/>
<dbReference type="AlphaFoldDB" id="A0A1A9BIV1"/>
<keyword evidence="4" id="KW-0238">DNA-binding</keyword>
<dbReference type="PROSITE" id="PS52050">
    <property type="entry name" value="WYL"/>
    <property type="match status" value="1"/>
</dbReference>
<dbReference type="InterPro" id="IPR013196">
    <property type="entry name" value="HTH_11"/>
</dbReference>
<proteinExistence type="predicted"/>
<dbReference type="SUPFAM" id="SSF46785">
    <property type="entry name" value="Winged helix' DNA-binding domain"/>
    <property type="match status" value="1"/>
</dbReference>
<keyword evidence="5" id="KW-1185">Reference proteome</keyword>
<dbReference type="EMBL" id="FLRH01000004">
    <property type="protein sequence ID" value="SBT68812.1"/>
    <property type="molecule type" value="Genomic_DNA"/>
</dbReference>
<reference evidence="5" key="1">
    <citation type="submission" date="2016-06" db="EMBL/GenBank/DDBJ databases">
        <authorList>
            <person name="Varghese N."/>
            <person name="Submissions Spin"/>
        </authorList>
    </citation>
    <scope>NUCLEOTIDE SEQUENCE [LARGE SCALE GENOMIC DNA]</scope>
    <source>
        <strain evidence="5">DSM 45794</strain>
    </source>
</reference>
<keyword evidence="2" id="KW-0804">Transcription</keyword>
<dbReference type="PANTHER" id="PTHR34580">
    <property type="match status" value="1"/>
</dbReference>
<evidence type="ECO:0000313" key="5">
    <source>
        <dbReference type="Proteomes" id="UP000199558"/>
    </source>
</evidence>
<accession>A0A1A9BIV1</accession>
<keyword evidence="1" id="KW-0805">Transcription regulation</keyword>
<evidence type="ECO:0000256" key="1">
    <source>
        <dbReference type="ARBA" id="ARBA00023015"/>
    </source>
</evidence>
<dbReference type="RefSeq" id="WP_091582250.1">
    <property type="nucleotide sequence ID" value="NZ_FLRH01000004.1"/>
</dbReference>
<name>A0A1A9BIV1_9ACTN</name>
<dbReference type="InterPro" id="IPR036388">
    <property type="entry name" value="WH-like_DNA-bd_sf"/>
</dbReference>
<dbReference type="Proteomes" id="UP000199558">
    <property type="component" value="Unassembled WGS sequence"/>
</dbReference>
<dbReference type="InterPro" id="IPR036390">
    <property type="entry name" value="WH_DNA-bd_sf"/>
</dbReference>
<dbReference type="PANTHER" id="PTHR34580:SF3">
    <property type="entry name" value="PROTEIN PAFB"/>
    <property type="match status" value="1"/>
</dbReference>
<dbReference type="STRING" id="946078.GA0070622_5924"/>